<evidence type="ECO:0000256" key="8">
    <source>
        <dbReference type="ARBA" id="ARBA00022723"/>
    </source>
</evidence>
<keyword evidence="6" id="KW-0963">Cytoplasm</keyword>
<dbReference type="InterPro" id="IPR012337">
    <property type="entry name" value="RNaseH-like_sf"/>
</dbReference>
<keyword evidence="15" id="KW-1133">Transmembrane helix</keyword>
<feature type="transmembrane region" description="Helical" evidence="15">
    <location>
        <begin position="38"/>
        <end position="61"/>
    </location>
</feature>
<dbReference type="GO" id="GO:0005634">
    <property type="term" value="C:nucleus"/>
    <property type="evidence" value="ECO:0007669"/>
    <property type="project" value="UniProtKB-SubCell"/>
</dbReference>
<evidence type="ECO:0000256" key="7">
    <source>
        <dbReference type="ARBA" id="ARBA00022722"/>
    </source>
</evidence>
<keyword evidence="7" id="KW-0540">Nuclease</keyword>
<keyword evidence="13" id="KW-0804">Transcription</keyword>
<dbReference type="InterPro" id="IPR039637">
    <property type="entry name" value="CNOT7/CNOT8/Pop2"/>
</dbReference>
<reference evidence="16 17" key="1">
    <citation type="journal article" date="2020" name="Cell">
        <title>Large-Scale Comparative Analyses of Tick Genomes Elucidate Their Genetic Diversity and Vector Capacities.</title>
        <authorList>
            <consortium name="Tick Genome and Microbiome Consortium (TIGMIC)"/>
            <person name="Jia N."/>
            <person name="Wang J."/>
            <person name="Shi W."/>
            <person name="Du L."/>
            <person name="Sun Y."/>
            <person name="Zhan W."/>
            <person name="Jiang J.F."/>
            <person name="Wang Q."/>
            <person name="Zhang B."/>
            <person name="Ji P."/>
            <person name="Bell-Sakyi L."/>
            <person name="Cui X.M."/>
            <person name="Yuan T.T."/>
            <person name="Jiang B.G."/>
            <person name="Yang W.F."/>
            <person name="Lam T.T."/>
            <person name="Chang Q.C."/>
            <person name="Ding S.J."/>
            <person name="Wang X.J."/>
            <person name="Zhu J.G."/>
            <person name="Ruan X.D."/>
            <person name="Zhao L."/>
            <person name="Wei J.T."/>
            <person name="Ye R.Z."/>
            <person name="Que T.C."/>
            <person name="Du C.H."/>
            <person name="Zhou Y.H."/>
            <person name="Cheng J.X."/>
            <person name="Dai P.F."/>
            <person name="Guo W.B."/>
            <person name="Han X.H."/>
            <person name="Huang E.J."/>
            <person name="Li L.F."/>
            <person name="Wei W."/>
            <person name="Gao Y.C."/>
            <person name="Liu J.Z."/>
            <person name="Shao H.Z."/>
            <person name="Wang X."/>
            <person name="Wang C.C."/>
            <person name="Yang T.C."/>
            <person name="Huo Q.B."/>
            <person name="Li W."/>
            <person name="Chen H.Y."/>
            <person name="Chen S.E."/>
            <person name="Zhou L.G."/>
            <person name="Ni X.B."/>
            <person name="Tian J.H."/>
            <person name="Sheng Y."/>
            <person name="Liu T."/>
            <person name="Pan Y.S."/>
            <person name="Xia L.Y."/>
            <person name="Li J."/>
            <person name="Zhao F."/>
            <person name="Cao W.C."/>
        </authorList>
    </citation>
    <scope>NUCLEOTIDE SEQUENCE [LARGE SCALE GENOMIC DNA]</scope>
    <source>
        <strain evidence="16">HaeL-2018</strain>
    </source>
</reference>
<evidence type="ECO:0000313" key="16">
    <source>
        <dbReference type="EMBL" id="KAH9374195.1"/>
    </source>
</evidence>
<keyword evidence="11" id="KW-0694">RNA-binding</keyword>
<comment type="caution">
    <text evidence="16">The sequence shown here is derived from an EMBL/GenBank/DDBJ whole genome shotgun (WGS) entry which is preliminary data.</text>
</comment>
<sequence>MPKKNPNIPLSMPCGKINAKKKKRNVALNPGGYVPSPWSIIIIIIVIVVVTVFVIAFVHTAGPNSTQQLRLGTRLPCSVPASNLAATRSTTLELAVLTATSSGPDARSEFCGTERLVWPPNLEQGLDTIAHLVQTHHYSAMDTEFPGVLQWPHESQLRPYHYQYSLVRDNVNLMNTIPVGMTFPDRGGNPVSSCCTRLYTKTDRCVNDQRIEETRRGRP</sequence>
<dbReference type="Proteomes" id="UP000821853">
    <property type="component" value="Chromosome 4"/>
</dbReference>
<keyword evidence="17" id="KW-1185">Reference proteome</keyword>
<evidence type="ECO:0000256" key="10">
    <source>
        <dbReference type="ARBA" id="ARBA00022839"/>
    </source>
</evidence>
<dbReference type="GO" id="GO:0030014">
    <property type="term" value="C:CCR4-NOT complex"/>
    <property type="evidence" value="ECO:0007669"/>
    <property type="project" value="InterPro"/>
</dbReference>
<protein>
    <recommendedName>
        <fullName evidence="5">poly(A)-specific ribonuclease</fullName>
        <ecNumber evidence="5">3.1.13.4</ecNumber>
    </recommendedName>
</protein>
<evidence type="ECO:0000256" key="13">
    <source>
        <dbReference type="ARBA" id="ARBA00023163"/>
    </source>
</evidence>
<evidence type="ECO:0000313" key="17">
    <source>
        <dbReference type="Proteomes" id="UP000821853"/>
    </source>
</evidence>
<dbReference type="GO" id="GO:0004535">
    <property type="term" value="F:poly(A)-specific ribonuclease activity"/>
    <property type="evidence" value="ECO:0007669"/>
    <property type="project" value="UniProtKB-EC"/>
</dbReference>
<dbReference type="GO" id="GO:0046872">
    <property type="term" value="F:metal ion binding"/>
    <property type="evidence" value="ECO:0007669"/>
    <property type="project" value="UniProtKB-KW"/>
</dbReference>
<keyword evidence="14" id="KW-0539">Nucleus</keyword>
<evidence type="ECO:0000256" key="2">
    <source>
        <dbReference type="ARBA" id="ARBA00004123"/>
    </source>
</evidence>
<evidence type="ECO:0000256" key="9">
    <source>
        <dbReference type="ARBA" id="ARBA00022801"/>
    </source>
</evidence>
<dbReference type="EC" id="3.1.13.4" evidence="5"/>
<dbReference type="GO" id="GO:0003723">
    <property type="term" value="F:RNA binding"/>
    <property type="evidence" value="ECO:0007669"/>
    <property type="project" value="UniProtKB-KW"/>
</dbReference>
<comment type="catalytic activity">
    <reaction evidence="1">
        <text>Exonucleolytic cleavage of poly(A) to 5'-AMP.</text>
        <dbReference type="EC" id="3.1.13.4"/>
    </reaction>
</comment>
<dbReference type="PANTHER" id="PTHR10797">
    <property type="entry name" value="CCR4-NOT TRANSCRIPTION COMPLEX SUBUNIT"/>
    <property type="match status" value="1"/>
</dbReference>
<dbReference type="InterPro" id="IPR006941">
    <property type="entry name" value="RNase_CAF1"/>
</dbReference>
<keyword evidence="15" id="KW-0472">Membrane</keyword>
<evidence type="ECO:0000256" key="4">
    <source>
        <dbReference type="ARBA" id="ARBA00008372"/>
    </source>
</evidence>
<comment type="similarity">
    <text evidence="4">Belongs to the CAF1 family.</text>
</comment>
<organism evidence="16 17">
    <name type="scientific">Haemaphysalis longicornis</name>
    <name type="common">Bush tick</name>
    <dbReference type="NCBI Taxonomy" id="44386"/>
    <lineage>
        <taxon>Eukaryota</taxon>
        <taxon>Metazoa</taxon>
        <taxon>Ecdysozoa</taxon>
        <taxon>Arthropoda</taxon>
        <taxon>Chelicerata</taxon>
        <taxon>Arachnida</taxon>
        <taxon>Acari</taxon>
        <taxon>Parasitiformes</taxon>
        <taxon>Ixodida</taxon>
        <taxon>Ixodoidea</taxon>
        <taxon>Ixodidae</taxon>
        <taxon>Haemaphysalinae</taxon>
        <taxon>Haemaphysalis</taxon>
    </lineage>
</organism>
<keyword evidence="8" id="KW-0479">Metal-binding</keyword>
<accession>A0A9J6GGA5</accession>
<dbReference type="AlphaFoldDB" id="A0A9J6GGA5"/>
<evidence type="ECO:0000256" key="1">
    <source>
        <dbReference type="ARBA" id="ARBA00001663"/>
    </source>
</evidence>
<keyword evidence="9" id="KW-0378">Hydrolase</keyword>
<gene>
    <name evidence="16" type="ORF">HPB48_002378</name>
</gene>
<dbReference type="SUPFAM" id="SSF53098">
    <property type="entry name" value="Ribonuclease H-like"/>
    <property type="match status" value="1"/>
</dbReference>
<evidence type="ECO:0000256" key="5">
    <source>
        <dbReference type="ARBA" id="ARBA00012161"/>
    </source>
</evidence>
<dbReference type="GO" id="GO:0005737">
    <property type="term" value="C:cytoplasm"/>
    <property type="evidence" value="ECO:0007669"/>
    <property type="project" value="UniProtKB-SubCell"/>
</dbReference>
<evidence type="ECO:0000256" key="15">
    <source>
        <dbReference type="SAM" id="Phobius"/>
    </source>
</evidence>
<dbReference type="Pfam" id="PF04857">
    <property type="entry name" value="CAF1"/>
    <property type="match status" value="1"/>
</dbReference>
<dbReference type="VEuPathDB" id="VectorBase:HLOH_049799"/>
<name>A0A9J6GGA5_HAELO</name>
<dbReference type="Gene3D" id="3.30.420.10">
    <property type="entry name" value="Ribonuclease H-like superfamily/Ribonuclease H"/>
    <property type="match status" value="1"/>
</dbReference>
<proteinExistence type="inferred from homology"/>
<evidence type="ECO:0000256" key="11">
    <source>
        <dbReference type="ARBA" id="ARBA00022884"/>
    </source>
</evidence>
<comment type="subcellular location">
    <subcellularLocation>
        <location evidence="3">Cytoplasm</location>
    </subcellularLocation>
    <subcellularLocation>
        <location evidence="2">Nucleus</location>
    </subcellularLocation>
</comment>
<keyword evidence="15" id="KW-0812">Transmembrane</keyword>
<evidence type="ECO:0000256" key="12">
    <source>
        <dbReference type="ARBA" id="ARBA00023015"/>
    </source>
</evidence>
<dbReference type="EMBL" id="JABSTR010000006">
    <property type="protein sequence ID" value="KAH9374195.1"/>
    <property type="molecule type" value="Genomic_DNA"/>
</dbReference>
<keyword evidence="12" id="KW-0805">Transcription regulation</keyword>
<dbReference type="InterPro" id="IPR036397">
    <property type="entry name" value="RNaseH_sf"/>
</dbReference>
<evidence type="ECO:0000256" key="6">
    <source>
        <dbReference type="ARBA" id="ARBA00022490"/>
    </source>
</evidence>
<evidence type="ECO:0000256" key="14">
    <source>
        <dbReference type="ARBA" id="ARBA00023242"/>
    </source>
</evidence>
<keyword evidence="10" id="KW-0269">Exonuclease</keyword>
<evidence type="ECO:0000256" key="3">
    <source>
        <dbReference type="ARBA" id="ARBA00004496"/>
    </source>
</evidence>